<dbReference type="Gene3D" id="3.40.50.1820">
    <property type="entry name" value="alpha/beta hydrolase"/>
    <property type="match status" value="1"/>
</dbReference>
<feature type="active site" description="Proton donor" evidence="4">
    <location>
        <position position="300"/>
    </location>
</feature>
<keyword evidence="7" id="KW-1185">Reference proteome</keyword>
<dbReference type="PRINTS" id="PR00793">
    <property type="entry name" value="PROAMNOPTASE"/>
</dbReference>
<dbReference type="GO" id="GO:0006508">
    <property type="term" value="P:proteolysis"/>
    <property type="evidence" value="ECO:0007669"/>
    <property type="project" value="InterPro"/>
</dbReference>
<evidence type="ECO:0000256" key="3">
    <source>
        <dbReference type="PIRNR" id="PIRNR005539"/>
    </source>
</evidence>
<organism evidence="6 7">
    <name type="scientific">Xanthocytophaga agilis</name>
    <dbReference type="NCBI Taxonomy" id="3048010"/>
    <lineage>
        <taxon>Bacteria</taxon>
        <taxon>Pseudomonadati</taxon>
        <taxon>Bacteroidota</taxon>
        <taxon>Cytophagia</taxon>
        <taxon>Cytophagales</taxon>
        <taxon>Rhodocytophagaceae</taxon>
        <taxon>Xanthocytophaga</taxon>
    </lineage>
</organism>
<gene>
    <name evidence="6" type="ORF">QNI22_13710</name>
</gene>
<keyword evidence="2 3" id="KW-0378">Hydrolase</keyword>
<dbReference type="InterPro" id="IPR002410">
    <property type="entry name" value="Peptidase_S33"/>
</dbReference>
<dbReference type="GO" id="GO:0008233">
    <property type="term" value="F:peptidase activity"/>
    <property type="evidence" value="ECO:0007669"/>
    <property type="project" value="InterPro"/>
</dbReference>
<feature type="active site" evidence="4">
    <location>
        <position position="273"/>
    </location>
</feature>
<evidence type="ECO:0000256" key="2">
    <source>
        <dbReference type="ARBA" id="ARBA00022801"/>
    </source>
</evidence>
<dbReference type="PANTHER" id="PTHR43798:SF33">
    <property type="entry name" value="HYDROLASE, PUTATIVE (AFU_ORTHOLOGUE AFUA_2G14860)-RELATED"/>
    <property type="match status" value="1"/>
</dbReference>
<dbReference type="RefSeq" id="WP_314511313.1">
    <property type="nucleotide sequence ID" value="NZ_JASJOU010000004.1"/>
</dbReference>
<feature type="active site" description="Nucleophile" evidence="4">
    <location>
        <position position="138"/>
    </location>
</feature>
<comment type="caution">
    <text evidence="6">The sequence shown here is derived from an EMBL/GenBank/DDBJ whole genome shotgun (WGS) entry which is preliminary data.</text>
</comment>
<dbReference type="GO" id="GO:0016020">
    <property type="term" value="C:membrane"/>
    <property type="evidence" value="ECO:0007669"/>
    <property type="project" value="TreeGrafter"/>
</dbReference>
<reference evidence="6" key="1">
    <citation type="submission" date="2023-05" db="EMBL/GenBank/DDBJ databases">
        <authorList>
            <person name="Zhang X."/>
        </authorList>
    </citation>
    <scope>NUCLEOTIDE SEQUENCE</scope>
    <source>
        <strain evidence="6">BD1B2-1</strain>
    </source>
</reference>
<name>A0AAE3R520_9BACT</name>
<comment type="similarity">
    <text evidence="1 3">Belongs to the peptidase S33 family.</text>
</comment>
<evidence type="ECO:0000313" key="6">
    <source>
        <dbReference type="EMBL" id="MDJ1501717.1"/>
    </source>
</evidence>
<dbReference type="InterPro" id="IPR005945">
    <property type="entry name" value="Pro_imino_pep"/>
</dbReference>
<dbReference type="EMBL" id="JASJOU010000004">
    <property type="protein sequence ID" value="MDJ1501717.1"/>
    <property type="molecule type" value="Genomic_DNA"/>
</dbReference>
<accession>A0AAE3R520</accession>
<sequence length="331" mass="38601">MSRPLMIFLSLLPCLLLVPFLISAQQKDSSYQAKRNAQGVKMIQVAGKYQVWTQKVGQGKIKLLLLHGGPVNTHEYMENFPEHLNPAEVEVYFYDQLGSYYSDQPGDSTLWHIDRFVEEVEQVRQGLGLKDFYLLGHSWGGMLALEYAAKYGQHLKGLIVSNMGYRASSHNAYRRGLYSSIANSHEVKRLLEQKQQGGNVPDSVIKQVISKHFEEQHVLRLSQPPEPYDRNYQHINRKDRFRFALLNEMDQWDFSNRLALVQMPTLLLGAKYDFIPTGDYYQMSKRMRQSRVYICPEGSHFAMWDDSQHYFEALIRFFKDVEDKKFTKNNK</sequence>
<evidence type="ECO:0000256" key="1">
    <source>
        <dbReference type="ARBA" id="ARBA00010088"/>
    </source>
</evidence>
<feature type="domain" description="AB hydrolase-1" evidence="5">
    <location>
        <begin position="63"/>
        <end position="306"/>
    </location>
</feature>
<dbReference type="PIRSF" id="PIRSF005539">
    <property type="entry name" value="Pept_S33_TRI_F1"/>
    <property type="match status" value="1"/>
</dbReference>
<dbReference type="Pfam" id="PF00561">
    <property type="entry name" value="Abhydrolase_1"/>
    <property type="match status" value="1"/>
</dbReference>
<dbReference type="InterPro" id="IPR000073">
    <property type="entry name" value="AB_hydrolase_1"/>
</dbReference>
<dbReference type="NCBIfam" id="TIGR01250">
    <property type="entry name" value="pro_imino_pep_2"/>
    <property type="match status" value="1"/>
</dbReference>
<proteinExistence type="inferred from homology"/>
<dbReference type="PANTHER" id="PTHR43798">
    <property type="entry name" value="MONOACYLGLYCEROL LIPASE"/>
    <property type="match status" value="1"/>
</dbReference>
<evidence type="ECO:0000259" key="5">
    <source>
        <dbReference type="Pfam" id="PF00561"/>
    </source>
</evidence>
<protein>
    <submittedName>
        <fullName evidence="6">Proline iminopeptidase-family hydrolase</fullName>
    </submittedName>
</protein>
<dbReference type="AlphaFoldDB" id="A0AAE3R520"/>
<dbReference type="SUPFAM" id="SSF53474">
    <property type="entry name" value="alpha/beta-Hydrolases"/>
    <property type="match status" value="1"/>
</dbReference>
<evidence type="ECO:0000313" key="7">
    <source>
        <dbReference type="Proteomes" id="UP001232063"/>
    </source>
</evidence>
<dbReference type="InterPro" id="IPR050266">
    <property type="entry name" value="AB_hydrolase_sf"/>
</dbReference>
<dbReference type="Proteomes" id="UP001232063">
    <property type="component" value="Unassembled WGS sequence"/>
</dbReference>
<dbReference type="InterPro" id="IPR029058">
    <property type="entry name" value="AB_hydrolase_fold"/>
</dbReference>
<evidence type="ECO:0000256" key="4">
    <source>
        <dbReference type="PIRSR" id="PIRSR005539-1"/>
    </source>
</evidence>